<dbReference type="InterPro" id="IPR014790">
    <property type="entry name" value="MutL_C"/>
</dbReference>
<dbReference type="GO" id="GO:0016887">
    <property type="term" value="F:ATP hydrolysis activity"/>
    <property type="evidence" value="ECO:0007669"/>
    <property type="project" value="InterPro"/>
</dbReference>
<evidence type="ECO:0000256" key="2">
    <source>
        <dbReference type="ARBA" id="ARBA00022763"/>
    </source>
</evidence>
<reference evidence="8 9" key="1">
    <citation type="journal article" date="2015" name="Genome Announc.">
        <title>Expanding the biotechnology potential of lactobacilli through comparative genomics of 213 strains and associated genera.</title>
        <authorList>
            <person name="Sun Z."/>
            <person name="Harris H.M."/>
            <person name="McCann A."/>
            <person name="Guo C."/>
            <person name="Argimon S."/>
            <person name="Zhang W."/>
            <person name="Yang X."/>
            <person name="Jeffery I.B."/>
            <person name="Cooney J.C."/>
            <person name="Kagawa T.F."/>
            <person name="Liu W."/>
            <person name="Song Y."/>
            <person name="Salvetti E."/>
            <person name="Wrobel A."/>
            <person name="Rasinkangas P."/>
            <person name="Parkhill J."/>
            <person name="Rea M.C."/>
            <person name="O'Sullivan O."/>
            <person name="Ritari J."/>
            <person name="Douillard F.P."/>
            <person name="Paul Ross R."/>
            <person name="Yang R."/>
            <person name="Briner A.E."/>
            <person name="Felis G.E."/>
            <person name="de Vos W.M."/>
            <person name="Barrangou R."/>
            <person name="Klaenhammer T.R."/>
            <person name="Caufield P.W."/>
            <person name="Cui Y."/>
            <person name="Zhang H."/>
            <person name="O'Toole P.W."/>
        </authorList>
    </citation>
    <scope>NUCLEOTIDE SEQUENCE [LARGE SCALE GENOMIC DNA]</scope>
    <source>
        <strain evidence="8 9">DSM 13145</strain>
    </source>
</reference>
<comment type="caution">
    <text evidence="8">The sequence shown here is derived from an EMBL/GenBank/DDBJ whole genome shotgun (WGS) entry which is preliminary data.</text>
</comment>
<dbReference type="InterPro" id="IPR038973">
    <property type="entry name" value="MutL/Mlh/Pms-like"/>
</dbReference>
<dbReference type="InterPro" id="IPR037198">
    <property type="entry name" value="MutL_C_sf"/>
</dbReference>
<comment type="function">
    <text evidence="4">This protein is involved in the repair of mismatches in DNA. It is required for dam-dependent methyl-directed DNA mismatch repair. May act as a 'molecular matchmaker', a protein that promotes the formation of a stable complex between two or more DNA-binding proteins in an ATP-dependent manner without itself being part of a final effector complex.</text>
</comment>
<comment type="similarity">
    <text evidence="1 4">Belongs to the DNA mismatch repair MutL/HexB family.</text>
</comment>
<dbReference type="AlphaFoldDB" id="A0A0R1P7Y5"/>
<evidence type="ECO:0000259" key="6">
    <source>
        <dbReference type="SMART" id="SM00853"/>
    </source>
</evidence>
<feature type="region of interest" description="Disordered" evidence="5">
    <location>
        <begin position="415"/>
        <end position="436"/>
    </location>
</feature>
<dbReference type="GO" id="GO:0030983">
    <property type="term" value="F:mismatched DNA binding"/>
    <property type="evidence" value="ECO:0007669"/>
    <property type="project" value="InterPro"/>
</dbReference>
<dbReference type="Pfam" id="PF01119">
    <property type="entry name" value="DNA_mis_repair"/>
    <property type="match status" value="1"/>
</dbReference>
<dbReference type="RefSeq" id="WP_057747951.1">
    <property type="nucleotide sequence ID" value="NZ_AZER01000004.1"/>
</dbReference>
<dbReference type="SMART" id="SM01340">
    <property type="entry name" value="DNA_mis_repair"/>
    <property type="match status" value="1"/>
</dbReference>
<dbReference type="InterPro" id="IPR014721">
    <property type="entry name" value="Ribsml_uS5_D2-typ_fold_subgr"/>
</dbReference>
<keyword evidence="2 4" id="KW-0227">DNA damage</keyword>
<evidence type="ECO:0000313" key="8">
    <source>
        <dbReference type="EMBL" id="KRL28592.1"/>
    </source>
</evidence>
<protein>
    <recommendedName>
        <fullName evidence="4">DNA mismatch repair protein MutL</fullName>
    </recommendedName>
</protein>
<dbReference type="SMART" id="SM00853">
    <property type="entry name" value="MutL_C"/>
    <property type="match status" value="1"/>
</dbReference>
<dbReference type="SUPFAM" id="SSF54211">
    <property type="entry name" value="Ribosomal protein S5 domain 2-like"/>
    <property type="match status" value="1"/>
</dbReference>
<dbReference type="CDD" id="cd16926">
    <property type="entry name" value="HATPase_MutL-MLH-PMS-like"/>
    <property type="match status" value="1"/>
</dbReference>
<dbReference type="InterPro" id="IPR014762">
    <property type="entry name" value="DNA_mismatch_repair_CS"/>
</dbReference>
<dbReference type="Gene3D" id="3.30.565.10">
    <property type="entry name" value="Histidine kinase-like ATPase, C-terminal domain"/>
    <property type="match status" value="1"/>
</dbReference>
<dbReference type="HAMAP" id="MF_00149">
    <property type="entry name" value="DNA_mis_repair"/>
    <property type="match status" value="1"/>
</dbReference>
<dbReference type="Gene3D" id="3.30.230.10">
    <property type="match status" value="1"/>
</dbReference>
<dbReference type="PANTHER" id="PTHR10073">
    <property type="entry name" value="DNA MISMATCH REPAIR PROTEIN MLH, PMS, MUTL"/>
    <property type="match status" value="1"/>
</dbReference>
<dbReference type="Gene3D" id="3.30.1540.20">
    <property type="entry name" value="MutL, C-terminal domain, dimerisation subdomain"/>
    <property type="match status" value="1"/>
</dbReference>
<dbReference type="NCBIfam" id="TIGR00585">
    <property type="entry name" value="mutl"/>
    <property type="match status" value="1"/>
</dbReference>
<sequence length="662" mass="73996">MAKIRELDNVLADQIAAGEVIERPASIVKELVENSLDAASQRIDIIVENAGLDSIRVIDDGQGIAADEIELAFKRHATSKIANRRDLFRVRTMGFRGEALPSIASVADVKMTTAQAGTTAGVMIHLRGGETLAKRPASARQGTDVKVTELFFNTPARLKYLKSPHTELARITDIVNRLALANPHVAFSLTHNGKELFRTAGNGKLQQVVAAIYGVQVGRKMLPFIGEDPDFKVDGLVSLPELTRSSRQYITITINHRYVRNFELTKAIINGYRSKLMVGRYPIAVLNIQLDPVLVDVNVHPAKREVRLSKEPQLAKLIADVINRRISQENLIPDVDADQFGPTFDQVAALNQRLAEQSHPYHAEPVISDQPHHQEPARSGVAAAEMTDSQLGEPVIIHNQADLSSPAMTEFDHRYANQPPAYPFGQPDEQAPASQSQAQNVDLDVHDKLNVGKKRFPELQYIGQLQGTFLLAQGGDGLYIIDQHAAQERINFEKYRAEIGQVSDDQQTFLVPLILNYSTVDALKITQHLDILNSVGIHLESFGQNSFILRSHPTWFKEGQEEDTVKEMIAWVINDGHLTVQQFRMKTAIMMSCKRAIKANHHLDDREAKALLHRLPQCENPFNCPHGRPVTVHFNDTDLEKMFKRIQDSHTPYAGDFDEHEF</sequence>
<dbReference type="FunFam" id="3.30.565.10:FF:000003">
    <property type="entry name" value="DNA mismatch repair endonuclease MutL"/>
    <property type="match status" value="1"/>
</dbReference>
<dbReference type="Pfam" id="PF08676">
    <property type="entry name" value="MutL_C"/>
    <property type="match status" value="1"/>
</dbReference>
<dbReference type="InterPro" id="IPR020667">
    <property type="entry name" value="DNA_mismatch_repair_MutL"/>
</dbReference>
<evidence type="ECO:0000256" key="4">
    <source>
        <dbReference type="HAMAP-Rule" id="MF_00149"/>
    </source>
</evidence>
<evidence type="ECO:0000256" key="5">
    <source>
        <dbReference type="SAM" id="MobiDB-lite"/>
    </source>
</evidence>
<dbReference type="Pfam" id="PF13589">
    <property type="entry name" value="HATPase_c_3"/>
    <property type="match status" value="1"/>
</dbReference>
<evidence type="ECO:0000256" key="1">
    <source>
        <dbReference type="ARBA" id="ARBA00006082"/>
    </source>
</evidence>
<dbReference type="GO" id="GO:0032300">
    <property type="term" value="C:mismatch repair complex"/>
    <property type="evidence" value="ECO:0007669"/>
    <property type="project" value="InterPro"/>
</dbReference>
<keyword evidence="9" id="KW-1185">Reference proteome</keyword>
<accession>A0A0R1P7Y5</accession>
<dbReference type="InterPro" id="IPR020568">
    <property type="entry name" value="Ribosomal_Su5_D2-typ_SF"/>
</dbReference>
<evidence type="ECO:0000313" key="9">
    <source>
        <dbReference type="Proteomes" id="UP000051445"/>
    </source>
</evidence>
<feature type="domain" description="MutL C-terminal dimerisation" evidence="6">
    <location>
        <begin position="461"/>
        <end position="603"/>
    </location>
</feature>
<dbReference type="SUPFAM" id="SSF118116">
    <property type="entry name" value="DNA mismatch repair protein MutL"/>
    <property type="match status" value="1"/>
</dbReference>
<name>A0A0R1P7Y5_9LACO</name>
<gene>
    <name evidence="4" type="primary">mutL</name>
    <name evidence="8" type="ORF">FD27_GL001590</name>
</gene>
<proteinExistence type="inferred from homology"/>
<dbReference type="GO" id="GO:0006298">
    <property type="term" value="P:mismatch repair"/>
    <property type="evidence" value="ECO:0007669"/>
    <property type="project" value="UniProtKB-UniRule"/>
</dbReference>
<dbReference type="PATRIC" id="fig|1423746.3.peg.1620"/>
<dbReference type="CDD" id="cd00782">
    <property type="entry name" value="MutL_Trans"/>
    <property type="match status" value="1"/>
</dbReference>
<dbReference type="Proteomes" id="UP000051445">
    <property type="component" value="Unassembled WGS sequence"/>
</dbReference>
<dbReference type="SUPFAM" id="SSF55874">
    <property type="entry name" value="ATPase domain of HSP90 chaperone/DNA topoisomerase II/histidine kinase"/>
    <property type="match status" value="1"/>
</dbReference>
<dbReference type="InterPro" id="IPR013507">
    <property type="entry name" value="DNA_mismatch_S5_2-like"/>
</dbReference>
<keyword evidence="3 4" id="KW-0234">DNA repair</keyword>
<dbReference type="InterPro" id="IPR002099">
    <property type="entry name" value="MutL/Mlh/PMS"/>
</dbReference>
<dbReference type="GO" id="GO:0005524">
    <property type="term" value="F:ATP binding"/>
    <property type="evidence" value="ECO:0007669"/>
    <property type="project" value="InterPro"/>
</dbReference>
<evidence type="ECO:0000259" key="7">
    <source>
        <dbReference type="SMART" id="SM01340"/>
    </source>
</evidence>
<organism evidence="8 9">
    <name type="scientific">Limosilactobacillus frumenti DSM 13145</name>
    <dbReference type="NCBI Taxonomy" id="1423746"/>
    <lineage>
        <taxon>Bacteria</taxon>
        <taxon>Bacillati</taxon>
        <taxon>Bacillota</taxon>
        <taxon>Bacilli</taxon>
        <taxon>Lactobacillales</taxon>
        <taxon>Lactobacillaceae</taxon>
        <taxon>Limosilactobacillus</taxon>
    </lineage>
</organism>
<dbReference type="PROSITE" id="PS00058">
    <property type="entry name" value="DNA_MISMATCH_REPAIR_1"/>
    <property type="match status" value="1"/>
</dbReference>
<dbReference type="InterPro" id="IPR036890">
    <property type="entry name" value="HATPase_C_sf"/>
</dbReference>
<dbReference type="InterPro" id="IPR042120">
    <property type="entry name" value="MutL_C_dimsub"/>
</dbReference>
<dbReference type="Gene3D" id="3.30.1370.100">
    <property type="entry name" value="MutL, C-terminal domain, regulatory subdomain"/>
    <property type="match status" value="1"/>
</dbReference>
<dbReference type="InterPro" id="IPR042121">
    <property type="entry name" value="MutL_C_regsub"/>
</dbReference>
<evidence type="ECO:0000256" key="3">
    <source>
        <dbReference type="ARBA" id="ARBA00023204"/>
    </source>
</evidence>
<dbReference type="GO" id="GO:0140664">
    <property type="term" value="F:ATP-dependent DNA damage sensor activity"/>
    <property type="evidence" value="ECO:0007669"/>
    <property type="project" value="InterPro"/>
</dbReference>
<dbReference type="OrthoDB" id="9763467at2"/>
<dbReference type="EMBL" id="AZER01000004">
    <property type="protein sequence ID" value="KRL28592.1"/>
    <property type="molecule type" value="Genomic_DNA"/>
</dbReference>
<dbReference type="NCBIfam" id="NF000950">
    <property type="entry name" value="PRK00095.1-3"/>
    <property type="match status" value="1"/>
</dbReference>
<dbReference type="STRING" id="1423746.FD27_GL001590"/>
<dbReference type="PANTHER" id="PTHR10073:SF12">
    <property type="entry name" value="DNA MISMATCH REPAIR PROTEIN MLH1"/>
    <property type="match status" value="1"/>
</dbReference>
<feature type="domain" description="DNA mismatch repair protein S5" evidence="7">
    <location>
        <begin position="209"/>
        <end position="327"/>
    </location>
</feature>